<keyword evidence="5" id="KW-1185">Reference proteome</keyword>
<feature type="signal peptide" evidence="2">
    <location>
        <begin position="1"/>
        <end position="22"/>
    </location>
</feature>
<feature type="region of interest" description="Disordered" evidence="1">
    <location>
        <begin position="133"/>
        <end position="152"/>
    </location>
</feature>
<dbReference type="Pfam" id="PF01464">
    <property type="entry name" value="SLT"/>
    <property type="match status" value="1"/>
</dbReference>
<evidence type="ECO:0000313" key="4">
    <source>
        <dbReference type="EMBL" id="KAG0665677.1"/>
    </source>
</evidence>
<gene>
    <name evidence="4" type="ORF">C6P46_006461</name>
</gene>
<feature type="compositionally biased region" description="Polar residues" evidence="1">
    <location>
        <begin position="95"/>
        <end position="106"/>
    </location>
</feature>
<dbReference type="InterPro" id="IPR008258">
    <property type="entry name" value="Transglycosylase_SLT_dom_1"/>
</dbReference>
<feature type="compositionally biased region" description="Polar residues" evidence="1">
    <location>
        <begin position="140"/>
        <end position="152"/>
    </location>
</feature>
<evidence type="ECO:0000256" key="2">
    <source>
        <dbReference type="SAM" id="SignalP"/>
    </source>
</evidence>
<reference evidence="4 5" key="1">
    <citation type="submission" date="2020-11" db="EMBL/GenBank/DDBJ databases">
        <title>Kefir isolates.</title>
        <authorList>
            <person name="Marcisauskas S."/>
            <person name="Kim Y."/>
            <person name="Blasche S."/>
        </authorList>
    </citation>
    <scope>NUCLEOTIDE SEQUENCE [LARGE SCALE GENOMIC DNA]</scope>
    <source>
        <strain evidence="4 5">KR</strain>
    </source>
</reference>
<evidence type="ECO:0000259" key="3">
    <source>
        <dbReference type="Pfam" id="PF01464"/>
    </source>
</evidence>
<protein>
    <recommendedName>
        <fullName evidence="3">Transglycosylase SLT domain-containing protein</fullName>
    </recommendedName>
</protein>
<feature type="compositionally biased region" description="Low complexity" evidence="1">
    <location>
        <begin position="50"/>
        <end position="62"/>
    </location>
</feature>
<feature type="chain" id="PRO_5040366392" description="Transglycosylase SLT domain-containing protein" evidence="2">
    <location>
        <begin position="23"/>
        <end position="343"/>
    </location>
</feature>
<proteinExistence type="predicted"/>
<evidence type="ECO:0000313" key="5">
    <source>
        <dbReference type="Proteomes" id="UP000777482"/>
    </source>
</evidence>
<dbReference type="Proteomes" id="UP000777482">
    <property type="component" value="Unassembled WGS sequence"/>
</dbReference>
<dbReference type="Gene3D" id="1.10.530.10">
    <property type="match status" value="1"/>
</dbReference>
<feature type="compositionally biased region" description="Polar residues" evidence="1">
    <location>
        <begin position="74"/>
        <end position="86"/>
    </location>
</feature>
<evidence type="ECO:0000256" key="1">
    <source>
        <dbReference type="SAM" id="MobiDB-lite"/>
    </source>
</evidence>
<sequence>MTNVVLLPAMFAVAVAATAVLAWYQFSEPTAAGVIQSSNHTTADEDSMSEAVTAGQAAAVVGGEEEEQERKEPLTSNRLSSATATDSAAHLAGSASPNLNPTSSKVSDTHGGGGGGGGGGRGLLGYMDEKCGPSGAVANPTESSGPNGSQEWLNCGLSETEPDSPWTPPHIKLSQLKTITLETALAMPNSVYETCKPYVGLFEKHAAANGMPPILLAAIAMQESSCKAETMGDAGGAYGLMQITEDKCGGAPGGDCRDPDYNIKTGAAYLAQVLKEHNESLLLALGSYNGWYDGLTYAKATAARATSCCECQNNLDYHQAMLNGWLQGLDGSQMGTIRNIQCS</sequence>
<dbReference type="SUPFAM" id="SSF53955">
    <property type="entry name" value="Lysozyme-like"/>
    <property type="match status" value="1"/>
</dbReference>
<feature type="domain" description="Transglycosylase SLT" evidence="3">
    <location>
        <begin position="201"/>
        <end position="290"/>
    </location>
</feature>
<dbReference type="AlphaFoldDB" id="A0A9P6W6T0"/>
<dbReference type="PANTHER" id="PTHR37423:SF2">
    <property type="entry name" value="MEMBRANE-BOUND LYTIC MUREIN TRANSGLYCOSYLASE C"/>
    <property type="match status" value="1"/>
</dbReference>
<feature type="region of interest" description="Disordered" evidence="1">
    <location>
        <begin position="40"/>
        <end position="127"/>
    </location>
</feature>
<keyword evidence="2" id="KW-0732">Signal</keyword>
<dbReference type="InterPro" id="IPR023346">
    <property type="entry name" value="Lysozyme-like_dom_sf"/>
</dbReference>
<dbReference type="PANTHER" id="PTHR37423">
    <property type="entry name" value="SOLUBLE LYTIC MUREIN TRANSGLYCOSYLASE-RELATED"/>
    <property type="match status" value="1"/>
</dbReference>
<accession>A0A9P6W6T0</accession>
<comment type="caution">
    <text evidence="4">The sequence shown here is derived from an EMBL/GenBank/DDBJ whole genome shotgun (WGS) entry which is preliminary data.</text>
</comment>
<dbReference type="OrthoDB" id="2537480at2759"/>
<name>A0A9P6W6T0_RHOMI</name>
<organism evidence="4 5">
    <name type="scientific">Rhodotorula mucilaginosa</name>
    <name type="common">Yeast</name>
    <name type="synonym">Rhodotorula rubra</name>
    <dbReference type="NCBI Taxonomy" id="5537"/>
    <lineage>
        <taxon>Eukaryota</taxon>
        <taxon>Fungi</taxon>
        <taxon>Dikarya</taxon>
        <taxon>Basidiomycota</taxon>
        <taxon>Pucciniomycotina</taxon>
        <taxon>Microbotryomycetes</taxon>
        <taxon>Sporidiobolales</taxon>
        <taxon>Sporidiobolaceae</taxon>
        <taxon>Rhodotorula</taxon>
    </lineage>
</organism>
<dbReference type="EMBL" id="PUHQ01000008">
    <property type="protein sequence ID" value="KAG0665677.1"/>
    <property type="molecule type" value="Genomic_DNA"/>
</dbReference>
<feature type="compositionally biased region" description="Gly residues" evidence="1">
    <location>
        <begin position="110"/>
        <end position="123"/>
    </location>
</feature>